<dbReference type="RefSeq" id="WP_027412281.1">
    <property type="nucleotide sequence ID" value="NZ_BMWS01000018.1"/>
</dbReference>
<name>A0A918N3R6_9FLAO</name>
<keyword evidence="1" id="KW-0472">Membrane</keyword>
<gene>
    <name evidence="2" type="ORF">GCM10007384_26830</name>
</gene>
<evidence type="ECO:0000313" key="2">
    <source>
        <dbReference type="EMBL" id="GGX24277.1"/>
    </source>
</evidence>
<dbReference type="AlphaFoldDB" id="A0A918N3R6"/>
<protein>
    <submittedName>
        <fullName evidence="2">Uncharacterized protein</fullName>
    </submittedName>
</protein>
<dbReference type="Proteomes" id="UP000601108">
    <property type="component" value="Unassembled WGS sequence"/>
</dbReference>
<keyword evidence="3" id="KW-1185">Reference proteome</keyword>
<feature type="transmembrane region" description="Helical" evidence="1">
    <location>
        <begin position="7"/>
        <end position="24"/>
    </location>
</feature>
<proteinExistence type="predicted"/>
<keyword evidence="1" id="KW-0812">Transmembrane</keyword>
<reference evidence="2 3" key="1">
    <citation type="journal article" date="2014" name="Int. J. Syst. Evol. Microbiol.">
        <title>Complete genome sequence of Corynebacterium casei LMG S-19264T (=DSM 44701T), isolated from a smear-ripened cheese.</title>
        <authorList>
            <consortium name="US DOE Joint Genome Institute (JGI-PGF)"/>
            <person name="Walter F."/>
            <person name="Albersmeier A."/>
            <person name="Kalinowski J."/>
            <person name="Ruckert C."/>
        </authorList>
    </citation>
    <scope>NUCLEOTIDE SEQUENCE [LARGE SCALE GENOMIC DNA]</scope>
    <source>
        <strain evidence="2 3">KCTC 12285</strain>
    </source>
</reference>
<sequence>MKIRREHITILLSGVLIYVVNIAFKSVLKKQEEISVIVSAHKKIVEAGNPIVLDFKVNKEIATELLLHTSYGSTTIQPDIAGETRFTIPRFIANKKGTVSYTLFYEKGNLYQGELQIRSNTKTKVCLESYIGPPSIIAGGIDYAMQVVVPTDSYDNPLPDSTNVTIGHQFLDIEKKKELRSKDMIAWQNIFSYNSSGRILLFSKVKETISKEFSIDVFPSLPENFQIQSKRKHSYADGNQITQFITSIIKDKHGNIISDGSLVKFVIKNTKGLLLHTQANTVNGQAIAKMLHPDHEDAWQVKAYIHGMAESNSIRIEYSKVLEDFDTQFKKGNRYVTVGPLVSFMGQLIPDGAMVILKIFKENKKIDTKVETSSNGIARFFLQEGFYASGKYDVTIKALGVEKQYNNIELE</sequence>
<organism evidence="2 3">
    <name type="scientific">Aquimarina muelleri</name>
    <dbReference type="NCBI Taxonomy" id="279356"/>
    <lineage>
        <taxon>Bacteria</taxon>
        <taxon>Pseudomonadati</taxon>
        <taxon>Bacteroidota</taxon>
        <taxon>Flavobacteriia</taxon>
        <taxon>Flavobacteriales</taxon>
        <taxon>Flavobacteriaceae</taxon>
        <taxon>Aquimarina</taxon>
    </lineage>
</organism>
<evidence type="ECO:0000313" key="3">
    <source>
        <dbReference type="Proteomes" id="UP000601108"/>
    </source>
</evidence>
<dbReference type="EMBL" id="BMWS01000018">
    <property type="protein sequence ID" value="GGX24277.1"/>
    <property type="molecule type" value="Genomic_DNA"/>
</dbReference>
<accession>A0A918N3R6</accession>
<keyword evidence="1" id="KW-1133">Transmembrane helix</keyword>
<comment type="caution">
    <text evidence="2">The sequence shown here is derived from an EMBL/GenBank/DDBJ whole genome shotgun (WGS) entry which is preliminary data.</text>
</comment>
<evidence type="ECO:0000256" key="1">
    <source>
        <dbReference type="SAM" id="Phobius"/>
    </source>
</evidence>